<evidence type="ECO:0000256" key="20">
    <source>
        <dbReference type="ARBA" id="ARBA00046944"/>
    </source>
</evidence>
<keyword evidence="4" id="KW-0813">Transport</keyword>
<dbReference type="GO" id="GO:0031982">
    <property type="term" value="C:vesicle"/>
    <property type="evidence" value="ECO:0007669"/>
    <property type="project" value="TreeGrafter"/>
</dbReference>
<dbReference type="GeneTree" id="ENSGT00950000183177"/>
<protein>
    <recommendedName>
        <fullName evidence="3">Sodium-dependent phosphate transport protein 2A</fullName>
    </recommendedName>
    <alternativeName>
        <fullName evidence="17">Na(+)-dependent phosphate cotransporter 2A</fullName>
    </alternativeName>
    <alternativeName>
        <fullName evidence="15">Sodium/phosphate cotransporter 2A</fullName>
    </alternativeName>
    <alternativeName>
        <fullName evidence="16">Solute carrier family 34 member 1</fullName>
    </alternativeName>
</protein>
<keyword evidence="12" id="KW-1015">Disulfide bond</keyword>
<reference evidence="23" key="1">
    <citation type="submission" date="2018-06" db="EMBL/GenBank/DDBJ databases">
        <title>Genome assembly of Danube salmon.</title>
        <authorList>
            <person name="Macqueen D.J."/>
            <person name="Gundappa M.K."/>
        </authorList>
    </citation>
    <scope>NUCLEOTIDE SEQUENCE [LARGE SCALE GENOMIC DNA]</scope>
</reference>
<evidence type="ECO:0000256" key="10">
    <source>
        <dbReference type="ARBA" id="ARBA00023065"/>
    </source>
</evidence>
<evidence type="ECO:0000256" key="15">
    <source>
        <dbReference type="ARBA" id="ARBA00029614"/>
    </source>
</evidence>
<feature type="chain" id="PRO_5021468370" description="Sodium-dependent phosphate transport protein 2A" evidence="21">
    <location>
        <begin position="27"/>
        <end position="107"/>
    </location>
</feature>
<evidence type="ECO:0000313" key="22">
    <source>
        <dbReference type="Ensembl" id="ENSHHUP00000017774.1"/>
    </source>
</evidence>
<keyword evidence="8" id="KW-0769">Symport</keyword>
<dbReference type="GO" id="GO:0005903">
    <property type="term" value="C:brush border"/>
    <property type="evidence" value="ECO:0007669"/>
    <property type="project" value="TreeGrafter"/>
</dbReference>
<accession>A0A4W5L173</accession>
<keyword evidence="9" id="KW-1133">Transmembrane helix</keyword>
<keyword evidence="7" id="KW-0812">Transmembrane</keyword>
<keyword evidence="21" id="KW-0732">Signal</keyword>
<proteinExistence type="inferred from homology"/>
<dbReference type="AlphaFoldDB" id="A0A4W5L173"/>
<comment type="function">
    <text evidence="19">Involved in actively transporting phosphate into cells via Na(+) cotransport in the renal brush border membrane. The cotransport has a Na(+):Pi stoichiometry of 3:1 and is electrogenic.</text>
</comment>
<evidence type="ECO:0000256" key="18">
    <source>
        <dbReference type="ARBA" id="ARBA00034042"/>
    </source>
</evidence>
<evidence type="ECO:0000256" key="3">
    <source>
        <dbReference type="ARBA" id="ARBA00020021"/>
    </source>
</evidence>
<keyword evidence="11" id="KW-0472">Membrane</keyword>
<keyword evidence="23" id="KW-1185">Reference proteome</keyword>
<keyword evidence="6" id="KW-0597">Phosphoprotein</keyword>
<dbReference type="InterPro" id="IPR003841">
    <property type="entry name" value="Na/Pi_transpt"/>
</dbReference>
<keyword evidence="14" id="KW-0739">Sodium transport</keyword>
<dbReference type="GO" id="GO:0016324">
    <property type="term" value="C:apical plasma membrane"/>
    <property type="evidence" value="ECO:0007669"/>
    <property type="project" value="UniProtKB-SubCell"/>
</dbReference>
<evidence type="ECO:0000256" key="11">
    <source>
        <dbReference type="ARBA" id="ARBA00023136"/>
    </source>
</evidence>
<dbReference type="Ensembl" id="ENSHHUT00000018419.1">
    <property type="protein sequence ID" value="ENSHHUP00000017774.1"/>
    <property type="gene ID" value="ENSHHUG00000011067.1"/>
</dbReference>
<evidence type="ECO:0000313" key="23">
    <source>
        <dbReference type="Proteomes" id="UP000314982"/>
    </source>
</evidence>
<keyword evidence="10" id="KW-0406">Ion transport</keyword>
<name>A0A4W5L173_9TELE</name>
<sequence>MRELFINFSKIPLLLLLLLLLLLVCSLDTLSSVFQLAGGKIAGDIFKDNVVLPNLLPGLVVQILVTVPVQSSSSSTSIIVCVCVWFSSSWCLNDSENMACKSEQLPE</sequence>
<evidence type="ECO:0000256" key="1">
    <source>
        <dbReference type="ARBA" id="ARBA00004424"/>
    </source>
</evidence>
<evidence type="ECO:0000256" key="12">
    <source>
        <dbReference type="ARBA" id="ARBA00023157"/>
    </source>
</evidence>
<comment type="subcellular location">
    <subcellularLocation>
        <location evidence="1">Apical cell membrane</location>
        <topology evidence="1">Multi-pass membrane protein</topology>
    </subcellularLocation>
</comment>
<evidence type="ECO:0000256" key="6">
    <source>
        <dbReference type="ARBA" id="ARBA00022553"/>
    </source>
</evidence>
<evidence type="ECO:0000256" key="17">
    <source>
        <dbReference type="ARBA" id="ARBA00031850"/>
    </source>
</evidence>
<dbReference type="PANTHER" id="PTHR10010:SF21">
    <property type="entry name" value="SODIUM-DEPENDENT PHOSPHATE TRANSPORT PROTEIN 2A"/>
    <property type="match status" value="1"/>
</dbReference>
<dbReference type="GO" id="GO:0030643">
    <property type="term" value="P:intracellular phosphate ion homeostasis"/>
    <property type="evidence" value="ECO:0007669"/>
    <property type="project" value="TreeGrafter"/>
</dbReference>
<evidence type="ECO:0000256" key="2">
    <source>
        <dbReference type="ARBA" id="ARBA00005808"/>
    </source>
</evidence>
<evidence type="ECO:0000256" key="9">
    <source>
        <dbReference type="ARBA" id="ARBA00022989"/>
    </source>
</evidence>
<evidence type="ECO:0000256" key="14">
    <source>
        <dbReference type="ARBA" id="ARBA00023201"/>
    </source>
</evidence>
<dbReference type="PANTHER" id="PTHR10010">
    <property type="entry name" value="SOLUTE CARRIER FAMILY 34 SODIUM PHOSPHATE , MEMBER 2-RELATED"/>
    <property type="match status" value="1"/>
</dbReference>
<keyword evidence="5" id="KW-1003">Cell membrane</keyword>
<reference evidence="22" key="3">
    <citation type="submission" date="2025-09" db="UniProtKB">
        <authorList>
            <consortium name="Ensembl"/>
        </authorList>
    </citation>
    <scope>IDENTIFICATION</scope>
</reference>
<evidence type="ECO:0000256" key="8">
    <source>
        <dbReference type="ARBA" id="ARBA00022847"/>
    </source>
</evidence>
<dbReference type="GO" id="GO:0044341">
    <property type="term" value="P:sodium-dependent phosphate transport"/>
    <property type="evidence" value="ECO:0007669"/>
    <property type="project" value="InterPro"/>
</dbReference>
<dbReference type="GO" id="GO:0005436">
    <property type="term" value="F:sodium:phosphate symporter activity"/>
    <property type="evidence" value="ECO:0007669"/>
    <property type="project" value="InterPro"/>
</dbReference>
<dbReference type="Proteomes" id="UP000314982">
    <property type="component" value="Unassembled WGS sequence"/>
</dbReference>
<evidence type="ECO:0000256" key="4">
    <source>
        <dbReference type="ARBA" id="ARBA00022448"/>
    </source>
</evidence>
<evidence type="ECO:0000256" key="13">
    <source>
        <dbReference type="ARBA" id="ARBA00023180"/>
    </source>
</evidence>
<comment type="catalytic activity">
    <reaction evidence="18">
        <text>3 Na(+)(out) + phosphate(out) = 3 Na(+)(in) + phosphate(in)</text>
        <dbReference type="Rhea" id="RHEA:71255"/>
        <dbReference type="ChEBI" id="CHEBI:29101"/>
        <dbReference type="ChEBI" id="CHEBI:43474"/>
    </reaction>
    <physiologicalReaction direction="left-to-right" evidence="18">
        <dbReference type="Rhea" id="RHEA:71256"/>
    </physiologicalReaction>
</comment>
<reference evidence="22" key="2">
    <citation type="submission" date="2025-08" db="UniProtKB">
        <authorList>
            <consortium name="Ensembl"/>
        </authorList>
    </citation>
    <scope>IDENTIFICATION</scope>
</reference>
<evidence type="ECO:0000256" key="16">
    <source>
        <dbReference type="ARBA" id="ARBA00029764"/>
    </source>
</evidence>
<evidence type="ECO:0000256" key="7">
    <source>
        <dbReference type="ARBA" id="ARBA00022692"/>
    </source>
</evidence>
<evidence type="ECO:0000256" key="19">
    <source>
        <dbReference type="ARBA" id="ARBA00045420"/>
    </source>
</evidence>
<evidence type="ECO:0000256" key="21">
    <source>
        <dbReference type="SAM" id="SignalP"/>
    </source>
</evidence>
<feature type="signal peptide" evidence="21">
    <location>
        <begin position="1"/>
        <end position="26"/>
    </location>
</feature>
<evidence type="ECO:0000256" key="5">
    <source>
        <dbReference type="ARBA" id="ARBA00022475"/>
    </source>
</evidence>
<keyword evidence="14" id="KW-0915">Sodium</keyword>
<comment type="subunit">
    <text evidence="20">Interacts via its C-terminal region with NHERF4. Interacts with NHERF1. Interacts with TMEM174; regulates SLC34A1 internalization by PTH and FGF23.</text>
</comment>
<comment type="similarity">
    <text evidence="2">Belongs to the SLC34A transporter family.</text>
</comment>
<organism evidence="22 23">
    <name type="scientific">Hucho hucho</name>
    <name type="common">huchen</name>
    <dbReference type="NCBI Taxonomy" id="62062"/>
    <lineage>
        <taxon>Eukaryota</taxon>
        <taxon>Metazoa</taxon>
        <taxon>Chordata</taxon>
        <taxon>Craniata</taxon>
        <taxon>Vertebrata</taxon>
        <taxon>Euteleostomi</taxon>
        <taxon>Actinopterygii</taxon>
        <taxon>Neopterygii</taxon>
        <taxon>Teleostei</taxon>
        <taxon>Protacanthopterygii</taxon>
        <taxon>Salmoniformes</taxon>
        <taxon>Salmonidae</taxon>
        <taxon>Salmoninae</taxon>
        <taxon>Hucho</taxon>
    </lineage>
</organism>
<keyword evidence="13" id="KW-0325">Glycoprotein</keyword>